<dbReference type="InterPro" id="IPR030659">
    <property type="entry name" value="SecY_CS"/>
</dbReference>
<feature type="transmembrane region" description="Helical" evidence="10">
    <location>
        <begin position="270"/>
        <end position="295"/>
    </location>
</feature>
<evidence type="ECO:0000313" key="15">
    <source>
        <dbReference type="Proteomes" id="UP000824070"/>
    </source>
</evidence>
<comment type="subunit">
    <text evidence="10">Component of the Sec protein translocase complex. Heterotrimer consisting of SecY, SecE and SecG subunits. The heterotrimers can form oligomers, although 1 heterotrimer is thought to be able to translocate proteins. Interacts with the ribosome. Interacts with SecDF, and other proteins may be involved. Interacts with SecA.</text>
</comment>
<keyword evidence="5 10" id="KW-0653">Protein transport</keyword>
<gene>
    <name evidence="10 14" type="primary">secY</name>
    <name evidence="14" type="ORF">IAC52_01965</name>
</gene>
<evidence type="ECO:0000256" key="3">
    <source>
        <dbReference type="ARBA" id="ARBA00022448"/>
    </source>
</evidence>
<feature type="transmembrane region" description="Helical" evidence="10">
    <location>
        <begin position="147"/>
        <end position="168"/>
    </location>
</feature>
<evidence type="ECO:0000256" key="13">
    <source>
        <dbReference type="RuleBase" id="RU004349"/>
    </source>
</evidence>
<keyword evidence="6 10" id="KW-1133">Transmembrane helix</keyword>
<dbReference type="InterPro" id="IPR002208">
    <property type="entry name" value="SecY/SEC61-alpha"/>
</dbReference>
<evidence type="ECO:0000256" key="1">
    <source>
        <dbReference type="ARBA" id="ARBA00004141"/>
    </source>
</evidence>
<name>A0A9D1LNB4_9FIRM</name>
<dbReference type="PROSITE" id="PS00756">
    <property type="entry name" value="SECY_2"/>
    <property type="match status" value="1"/>
</dbReference>
<protein>
    <recommendedName>
        <fullName evidence="9 10">Protein translocase subunit SecY</fullName>
    </recommendedName>
</protein>
<comment type="function">
    <text evidence="10 11">The central subunit of the protein translocation channel SecYEG. Consists of two halves formed by TMs 1-5 and 6-10. These two domains form a lateral gate at the front which open onto the bilayer between TMs 2 and 7, and are clamped together by SecE at the back. The channel is closed by both a pore ring composed of hydrophobic SecY resides and a short helix (helix 2A) on the extracellular side of the membrane which forms a plug. The plug probably moves laterally to allow the channel to open. The ring and the pore may move independently.</text>
</comment>
<evidence type="ECO:0000256" key="2">
    <source>
        <dbReference type="ARBA" id="ARBA00005751"/>
    </source>
</evidence>
<proteinExistence type="inferred from homology"/>
<dbReference type="EMBL" id="DVMV01000014">
    <property type="protein sequence ID" value="HIU45044.1"/>
    <property type="molecule type" value="Genomic_DNA"/>
</dbReference>
<evidence type="ECO:0000256" key="9">
    <source>
        <dbReference type="ARBA" id="ARBA00039733"/>
    </source>
</evidence>
<dbReference type="PRINTS" id="PR00303">
    <property type="entry name" value="SECYTRNLCASE"/>
</dbReference>
<reference evidence="14" key="1">
    <citation type="submission" date="2020-10" db="EMBL/GenBank/DDBJ databases">
        <authorList>
            <person name="Gilroy R."/>
        </authorList>
    </citation>
    <scope>NUCLEOTIDE SEQUENCE</scope>
    <source>
        <strain evidence="14">ChiGjej1B1-22543</strain>
    </source>
</reference>
<dbReference type="HAMAP" id="MF_01465">
    <property type="entry name" value="SecY"/>
    <property type="match status" value="1"/>
</dbReference>
<dbReference type="PROSITE" id="PS00755">
    <property type="entry name" value="SECY_1"/>
    <property type="match status" value="1"/>
</dbReference>
<feature type="transmembrane region" description="Helical" evidence="10">
    <location>
        <begin position="385"/>
        <end position="409"/>
    </location>
</feature>
<keyword evidence="3 10" id="KW-0813">Transport</keyword>
<evidence type="ECO:0000256" key="8">
    <source>
        <dbReference type="ARBA" id="ARBA00023136"/>
    </source>
</evidence>
<dbReference type="FunFam" id="1.10.3370.10:FF:000001">
    <property type="entry name" value="Preprotein translocase subunit SecY"/>
    <property type="match status" value="1"/>
</dbReference>
<feature type="transmembrane region" description="Helical" evidence="10">
    <location>
        <begin position="116"/>
        <end position="135"/>
    </location>
</feature>
<keyword evidence="7 10" id="KW-0811">Translocation</keyword>
<keyword evidence="8 10" id="KW-0472">Membrane</keyword>
<evidence type="ECO:0000256" key="10">
    <source>
        <dbReference type="HAMAP-Rule" id="MF_01465"/>
    </source>
</evidence>
<comment type="similarity">
    <text evidence="2 10 13">Belongs to the SecY/SEC61-alpha family.</text>
</comment>
<evidence type="ECO:0000256" key="6">
    <source>
        <dbReference type="ARBA" id="ARBA00022989"/>
    </source>
</evidence>
<dbReference type="PIRSF" id="PIRSF004557">
    <property type="entry name" value="SecY"/>
    <property type="match status" value="1"/>
</dbReference>
<feature type="transmembrane region" description="Helical" evidence="10">
    <location>
        <begin position="325"/>
        <end position="345"/>
    </location>
</feature>
<sequence>MKKFVSIFKNKDIVGRIFFTVMILFVIRIGAAITVPGISVGDELNDAMNSGNAIAMMDLLGGGALSNFSVFALGVSPYITAQIIIQLLSKDVLPALTELSKQGQYGRKKIEMATRYLTLLLGAVQAYGIIMTMQNNSYISLTLEDSFWTYAYIVTVLLAGAMLTMWLGDQITEKGLGNGISVIIFAGCVRSLPIQISTAWTKWVSSNLDHGSTALITGAFQFALYILAFVLIVAGVVFFEMSRRKIPVQHAGKSGLNASMSRASYLPIKVNSAGVIPVIFASSIMMAPSVIASFISSDASQASWLTIFNYSEMYPMPWFNGETWGMPWGLLIYIFLIVVFAFFYAQMQIDPEQLSENFQRNGSFIPGIRPGKETARYVGKVLNRVTCIGAISLAAISALPLILVLSGVFGNDSSLAIGGTGMIIIVGVCIELNNQIDGLLAGKSFEEVSGGNA</sequence>
<evidence type="ECO:0000256" key="5">
    <source>
        <dbReference type="ARBA" id="ARBA00022927"/>
    </source>
</evidence>
<dbReference type="Gene3D" id="1.10.3370.10">
    <property type="entry name" value="SecY subunit domain"/>
    <property type="match status" value="1"/>
</dbReference>
<dbReference type="SUPFAM" id="SSF103491">
    <property type="entry name" value="Preprotein translocase SecY subunit"/>
    <property type="match status" value="1"/>
</dbReference>
<feature type="transmembrane region" description="Helical" evidence="10">
    <location>
        <begin position="214"/>
        <end position="239"/>
    </location>
</feature>
<dbReference type="GO" id="GO:0006605">
    <property type="term" value="P:protein targeting"/>
    <property type="evidence" value="ECO:0007669"/>
    <property type="project" value="UniProtKB-UniRule"/>
</dbReference>
<keyword evidence="10" id="KW-1003">Cell membrane</keyword>
<comment type="caution">
    <text evidence="14">The sequence shown here is derived from an EMBL/GenBank/DDBJ whole genome shotgun (WGS) entry which is preliminary data.</text>
</comment>
<dbReference type="AlphaFoldDB" id="A0A9D1LNB4"/>
<accession>A0A9D1LNB4</accession>
<feature type="transmembrane region" description="Helical" evidence="10">
    <location>
        <begin position="21"/>
        <end position="39"/>
    </location>
</feature>
<dbReference type="NCBIfam" id="TIGR00967">
    <property type="entry name" value="3a0501s007"/>
    <property type="match status" value="1"/>
</dbReference>
<evidence type="ECO:0000256" key="11">
    <source>
        <dbReference type="RuleBase" id="RU000537"/>
    </source>
</evidence>
<comment type="subcellular location">
    <subcellularLocation>
        <location evidence="10">Cell membrane</location>
        <topology evidence="10">Multi-pass membrane protein</topology>
    </subcellularLocation>
    <subcellularLocation>
        <location evidence="1 12">Membrane</location>
        <topology evidence="1 12">Multi-pass membrane protein</topology>
    </subcellularLocation>
</comment>
<dbReference type="InterPro" id="IPR023201">
    <property type="entry name" value="SecY_dom_sf"/>
</dbReference>
<feature type="transmembrane region" description="Helical" evidence="10">
    <location>
        <begin position="415"/>
        <end position="433"/>
    </location>
</feature>
<dbReference type="InterPro" id="IPR026593">
    <property type="entry name" value="SecY"/>
</dbReference>
<evidence type="ECO:0000256" key="7">
    <source>
        <dbReference type="ARBA" id="ARBA00023010"/>
    </source>
</evidence>
<feature type="transmembrane region" description="Helical" evidence="10">
    <location>
        <begin position="175"/>
        <end position="194"/>
    </location>
</feature>
<evidence type="ECO:0000256" key="4">
    <source>
        <dbReference type="ARBA" id="ARBA00022692"/>
    </source>
</evidence>
<dbReference type="GO" id="GO:0005886">
    <property type="term" value="C:plasma membrane"/>
    <property type="evidence" value="ECO:0007669"/>
    <property type="project" value="UniProtKB-SubCell"/>
</dbReference>
<dbReference type="GO" id="GO:0043952">
    <property type="term" value="P:protein transport by the Sec complex"/>
    <property type="evidence" value="ECO:0007669"/>
    <property type="project" value="UniProtKB-UniRule"/>
</dbReference>
<dbReference type="Proteomes" id="UP000824070">
    <property type="component" value="Unassembled WGS sequence"/>
</dbReference>
<reference evidence="14" key="2">
    <citation type="journal article" date="2021" name="PeerJ">
        <title>Extensive microbial diversity within the chicken gut microbiome revealed by metagenomics and culture.</title>
        <authorList>
            <person name="Gilroy R."/>
            <person name="Ravi A."/>
            <person name="Getino M."/>
            <person name="Pursley I."/>
            <person name="Horton D.L."/>
            <person name="Alikhan N.F."/>
            <person name="Baker D."/>
            <person name="Gharbi K."/>
            <person name="Hall N."/>
            <person name="Watson M."/>
            <person name="Adriaenssens E.M."/>
            <person name="Foster-Nyarko E."/>
            <person name="Jarju S."/>
            <person name="Secka A."/>
            <person name="Antonio M."/>
            <person name="Oren A."/>
            <person name="Chaudhuri R.R."/>
            <person name="La Ragione R."/>
            <person name="Hildebrand F."/>
            <person name="Pallen M.J."/>
        </authorList>
    </citation>
    <scope>NUCLEOTIDE SEQUENCE</scope>
    <source>
        <strain evidence="14">ChiGjej1B1-22543</strain>
    </source>
</reference>
<dbReference type="Pfam" id="PF00344">
    <property type="entry name" value="SecY"/>
    <property type="match status" value="1"/>
</dbReference>
<organism evidence="14 15">
    <name type="scientific">Candidatus Alloenteromonas pullicola</name>
    <dbReference type="NCBI Taxonomy" id="2840784"/>
    <lineage>
        <taxon>Bacteria</taxon>
        <taxon>Bacillati</taxon>
        <taxon>Bacillota</taxon>
        <taxon>Bacillota incertae sedis</taxon>
        <taxon>Candidatus Alloenteromonas</taxon>
    </lineage>
</organism>
<evidence type="ECO:0000256" key="12">
    <source>
        <dbReference type="RuleBase" id="RU003484"/>
    </source>
</evidence>
<feature type="transmembrane region" description="Helical" evidence="10">
    <location>
        <begin position="59"/>
        <end position="80"/>
    </location>
</feature>
<keyword evidence="4 10" id="KW-0812">Transmembrane</keyword>
<dbReference type="GO" id="GO:0065002">
    <property type="term" value="P:intracellular protein transmembrane transport"/>
    <property type="evidence" value="ECO:0007669"/>
    <property type="project" value="UniProtKB-UniRule"/>
</dbReference>
<evidence type="ECO:0000313" key="14">
    <source>
        <dbReference type="EMBL" id="HIU45044.1"/>
    </source>
</evidence>
<dbReference type="PANTHER" id="PTHR10906">
    <property type="entry name" value="SECY/SEC61-ALPHA FAMILY MEMBER"/>
    <property type="match status" value="1"/>
</dbReference>